<dbReference type="InterPro" id="IPR009010">
    <property type="entry name" value="Asp_de-COase-like_dom_sf"/>
</dbReference>
<dbReference type="InterPro" id="IPR006656">
    <property type="entry name" value="Mopterin_OxRdtase"/>
</dbReference>
<evidence type="ECO:0000256" key="2">
    <source>
        <dbReference type="ARBA" id="ARBA00010312"/>
    </source>
</evidence>
<dbReference type="AlphaFoldDB" id="A0A6I3S2V2"/>
<dbReference type="Pfam" id="PF00384">
    <property type="entry name" value="Molybdopterin"/>
    <property type="match status" value="1"/>
</dbReference>
<keyword evidence="5" id="KW-0479">Metal-binding</keyword>
<dbReference type="Gene3D" id="2.20.25.90">
    <property type="entry name" value="ADC-like domains"/>
    <property type="match status" value="1"/>
</dbReference>
<keyword evidence="7" id="KW-0560">Oxidoreductase</keyword>
<evidence type="ECO:0000256" key="7">
    <source>
        <dbReference type="ARBA" id="ARBA00023002"/>
    </source>
</evidence>
<evidence type="ECO:0000256" key="5">
    <source>
        <dbReference type="ARBA" id="ARBA00022723"/>
    </source>
</evidence>
<protein>
    <submittedName>
        <fullName evidence="10">Molybdopterin-dependent oxidoreductase</fullName>
    </submittedName>
</protein>
<comment type="cofactor">
    <cofactor evidence="1">
        <name>Mo-bis(molybdopterin guanine dinucleotide)</name>
        <dbReference type="ChEBI" id="CHEBI:60539"/>
    </cofactor>
</comment>
<name>A0A6I3S2V2_9BURK</name>
<evidence type="ECO:0000256" key="4">
    <source>
        <dbReference type="ARBA" id="ARBA00022505"/>
    </source>
</evidence>
<dbReference type="Gene3D" id="2.40.40.20">
    <property type="match status" value="1"/>
</dbReference>
<dbReference type="InterPro" id="IPR006311">
    <property type="entry name" value="TAT_signal"/>
</dbReference>
<reference evidence="10 11" key="1">
    <citation type="journal article" date="2019" name="Nat. Med.">
        <title>A library of human gut bacterial isolates paired with longitudinal multiomics data enables mechanistic microbiome research.</title>
        <authorList>
            <person name="Poyet M."/>
            <person name="Groussin M."/>
            <person name="Gibbons S.M."/>
            <person name="Avila-Pacheco J."/>
            <person name="Jiang X."/>
            <person name="Kearney S.M."/>
            <person name="Perrotta A.R."/>
            <person name="Berdy B."/>
            <person name="Zhao S."/>
            <person name="Lieberman T.D."/>
            <person name="Swanson P.K."/>
            <person name="Smith M."/>
            <person name="Roesemann S."/>
            <person name="Alexander J.E."/>
            <person name="Rich S.A."/>
            <person name="Livny J."/>
            <person name="Vlamakis H."/>
            <person name="Clish C."/>
            <person name="Bullock K."/>
            <person name="Deik A."/>
            <person name="Scott J."/>
            <person name="Pierce K.A."/>
            <person name="Xavier R.J."/>
            <person name="Alm E.J."/>
        </authorList>
    </citation>
    <scope>NUCLEOTIDE SEQUENCE [LARGE SCALE GENOMIC DNA]</scope>
    <source>
        <strain evidence="10 11">BIOML-A2</strain>
    </source>
</reference>
<dbReference type="PROSITE" id="PS51318">
    <property type="entry name" value="TAT"/>
    <property type="match status" value="1"/>
</dbReference>
<dbReference type="GO" id="GO:0016491">
    <property type="term" value="F:oxidoreductase activity"/>
    <property type="evidence" value="ECO:0007669"/>
    <property type="project" value="UniProtKB-KW"/>
</dbReference>
<dbReference type="EMBL" id="WNCL01000027">
    <property type="protein sequence ID" value="MTU43723.1"/>
    <property type="molecule type" value="Genomic_DNA"/>
</dbReference>
<dbReference type="InterPro" id="IPR050612">
    <property type="entry name" value="Prok_Mopterin_Oxidored"/>
</dbReference>
<sequence>MSVDFVNLSMTRRKLIKGAACSAAAASAPSLVNHAFAEQIAKLEKEGWSKHPVACTMCGAYCGILAMRKEGEPISEKTVRIFPNPGHPQQGYCGRSAGAMWIWNHPLRLRKPLKRIGEKGEGKFKEITWDEALNEIGAKVKDLVQKYGESCITTTSHNFQGMSKWLTFPLGSPNNIGHQSSCNAAGINARNWVFGTGFSGAGKLEPDYENLRYLLLIGRTMGASMGALHTLNVARAKGARVVAIDPKMPDITYGDAEWVAIRPGTDDAFLSALINEMLRTNTADLDFIEKGTNGAYLIKENGQPLTQAEVIQGGDKTKYVVASPDGRLSFRGVLRNDKGIPTAFDEDSSFKADLNMSGSVKLADGSSCPVKTAFVIIKETLAPYTPEKSSEITGIPADMIRRIARDFTNLKGVIDDGWYTSKNGTDVQVYRLVSIANAFNGNIDIPGGMIVTAAAGLKIPSVSQGKGPNGETWRMAKEKRIDKIIYPEAEGTFKVAMEAVLTGKPYPIKAAFFVGTTMFQREANSEELAERLKKLELSVVQDVLPQEICDYADYVLPSTYFMERMEMSGVKWARDGSIYLSDPQLSPPEGCEARHDVWILLEILRRAFPERAARVGYKECKTAEEFNAYFDAFTKRGYAQLLEECDKVKPGWSRRIHEDIRTKGWSTIKIKEYGVYPYKKPFGTPSGKVEIYSFKSFEKPAYVRGIPPFTAHIPAPAFTPPKRNSNEFILVSGKNCTSCSGLSMFALPSKYLGDRTVWMNPEDAERLGISHGETVEVEGIDTGYKGNAQITVTKKVISGSLFAFGFSGGNRIKHLADYPDYQFIKEGINSHWYAKGYAQPVFGTVANNSAVRINKLRG</sequence>
<evidence type="ECO:0000313" key="10">
    <source>
        <dbReference type="EMBL" id="MTU43723.1"/>
    </source>
</evidence>
<dbReference type="SUPFAM" id="SSF53706">
    <property type="entry name" value="Formate dehydrogenase/DMSO reductase, domains 1-3"/>
    <property type="match status" value="1"/>
</dbReference>
<dbReference type="InterPro" id="IPR006657">
    <property type="entry name" value="MoPterin_dinucl-bd_dom"/>
</dbReference>
<dbReference type="PANTHER" id="PTHR43742:SF9">
    <property type="entry name" value="TETRATHIONATE REDUCTASE SUBUNIT A"/>
    <property type="match status" value="1"/>
</dbReference>
<dbReference type="RefSeq" id="WP_155165996.1">
    <property type="nucleotide sequence ID" value="NZ_CATZBL010000020.1"/>
</dbReference>
<keyword evidence="3" id="KW-0408">Iron</keyword>
<organism evidence="10 11">
    <name type="scientific">Parasutterella excrementihominis</name>
    <dbReference type="NCBI Taxonomy" id="487175"/>
    <lineage>
        <taxon>Bacteria</taxon>
        <taxon>Pseudomonadati</taxon>
        <taxon>Pseudomonadota</taxon>
        <taxon>Betaproteobacteria</taxon>
        <taxon>Burkholderiales</taxon>
        <taxon>Sutterellaceae</taxon>
        <taxon>Parasutterella</taxon>
    </lineage>
</organism>
<keyword evidence="6" id="KW-0732">Signal</keyword>
<dbReference type="GO" id="GO:0043546">
    <property type="term" value="F:molybdopterin cofactor binding"/>
    <property type="evidence" value="ECO:0007669"/>
    <property type="project" value="InterPro"/>
</dbReference>
<evidence type="ECO:0000256" key="3">
    <source>
        <dbReference type="ARBA" id="ARBA00022485"/>
    </source>
</evidence>
<gene>
    <name evidence="10" type="ORF">GMD42_08840</name>
</gene>
<accession>A0A6I3S2V2</accession>
<dbReference type="GO" id="GO:0046872">
    <property type="term" value="F:metal ion binding"/>
    <property type="evidence" value="ECO:0007669"/>
    <property type="project" value="UniProtKB-KW"/>
</dbReference>
<comment type="similarity">
    <text evidence="2">Belongs to the prokaryotic molybdopterin-containing oxidoreductase family.</text>
</comment>
<keyword evidence="3" id="KW-0411">Iron-sulfur</keyword>
<dbReference type="SUPFAM" id="SSF50692">
    <property type="entry name" value="ADC-like"/>
    <property type="match status" value="1"/>
</dbReference>
<feature type="domain" description="Molybdopterin dinucleotide-binding" evidence="9">
    <location>
        <begin position="755"/>
        <end position="803"/>
    </location>
</feature>
<evidence type="ECO:0000256" key="6">
    <source>
        <dbReference type="ARBA" id="ARBA00022729"/>
    </source>
</evidence>
<dbReference type="Proteomes" id="UP000462362">
    <property type="component" value="Unassembled WGS sequence"/>
</dbReference>
<dbReference type="Pfam" id="PF01568">
    <property type="entry name" value="Molydop_binding"/>
    <property type="match status" value="1"/>
</dbReference>
<proteinExistence type="inferred from homology"/>
<dbReference type="Gene3D" id="3.40.50.740">
    <property type="match status" value="2"/>
</dbReference>
<keyword evidence="3" id="KW-0004">4Fe-4S</keyword>
<evidence type="ECO:0000313" key="11">
    <source>
        <dbReference type="Proteomes" id="UP000462362"/>
    </source>
</evidence>
<keyword evidence="4" id="KW-0500">Molybdenum</keyword>
<dbReference type="Gene3D" id="3.40.228.10">
    <property type="entry name" value="Dimethylsulfoxide Reductase, domain 2"/>
    <property type="match status" value="1"/>
</dbReference>
<dbReference type="PANTHER" id="PTHR43742">
    <property type="entry name" value="TRIMETHYLAMINE-N-OXIDE REDUCTASE"/>
    <property type="match status" value="1"/>
</dbReference>
<comment type="caution">
    <text evidence="10">The sequence shown here is derived from an EMBL/GenBank/DDBJ whole genome shotgun (WGS) entry which is preliminary data.</text>
</comment>
<feature type="domain" description="Molybdopterin oxidoreductase" evidence="8">
    <location>
        <begin position="108"/>
        <end position="604"/>
    </location>
</feature>
<evidence type="ECO:0000259" key="8">
    <source>
        <dbReference type="Pfam" id="PF00384"/>
    </source>
</evidence>
<evidence type="ECO:0000256" key="1">
    <source>
        <dbReference type="ARBA" id="ARBA00001942"/>
    </source>
</evidence>
<evidence type="ECO:0000259" key="9">
    <source>
        <dbReference type="Pfam" id="PF01568"/>
    </source>
</evidence>
<dbReference type="CDD" id="cd02775">
    <property type="entry name" value="MopB_CT"/>
    <property type="match status" value="1"/>
</dbReference>
<dbReference type="GO" id="GO:0051539">
    <property type="term" value="F:4 iron, 4 sulfur cluster binding"/>
    <property type="evidence" value="ECO:0007669"/>
    <property type="project" value="UniProtKB-KW"/>
</dbReference>